<evidence type="ECO:0000259" key="2">
    <source>
        <dbReference type="Pfam" id="PF08327"/>
    </source>
</evidence>
<sequence length="153" mass="17168">MNLPVTVRVSRRFDASCERVFDAWLDPATLGRWLYATVDGQMLRVDVDPRVGGGYAIVERRANGDAAHYGRYLEIDRPHRLVLTLALEPDAEGDRITVDIAPDGDGCVLTLTHEMAAEYAEYADRTEHGWTTILASLERHLHTASPHVKEHHP</sequence>
<evidence type="ECO:0000256" key="1">
    <source>
        <dbReference type="ARBA" id="ARBA00006817"/>
    </source>
</evidence>
<evidence type="ECO:0000313" key="3">
    <source>
        <dbReference type="EMBL" id="RDY67565.1"/>
    </source>
</evidence>
<evidence type="ECO:0000313" key="4">
    <source>
        <dbReference type="Proteomes" id="UP000256829"/>
    </source>
</evidence>
<feature type="domain" description="Activator of Hsp90 ATPase homologue 1/2-like C-terminal" evidence="2">
    <location>
        <begin position="14"/>
        <end position="141"/>
    </location>
</feature>
<proteinExistence type="inferred from homology"/>
<dbReference type="Gene3D" id="3.30.530.20">
    <property type="match status" value="1"/>
</dbReference>
<reference evidence="3 4" key="1">
    <citation type="submission" date="2018-08" db="EMBL/GenBank/DDBJ databases">
        <title>Lysobacter soli KCTC 22011, whole genome shotgun sequence.</title>
        <authorList>
            <person name="Zhang X."/>
            <person name="Feng G."/>
            <person name="Zhu H."/>
        </authorList>
    </citation>
    <scope>NUCLEOTIDE SEQUENCE [LARGE SCALE GENOMIC DNA]</scope>
    <source>
        <strain evidence="3 4">KCTC 22011</strain>
    </source>
</reference>
<dbReference type="Proteomes" id="UP000256829">
    <property type="component" value="Unassembled WGS sequence"/>
</dbReference>
<dbReference type="RefSeq" id="WP_115842332.1">
    <property type="nucleotide sequence ID" value="NZ_CP183976.1"/>
</dbReference>
<comment type="caution">
    <text evidence="3">The sequence shown here is derived from an EMBL/GenBank/DDBJ whole genome shotgun (WGS) entry which is preliminary data.</text>
</comment>
<dbReference type="InterPro" id="IPR013538">
    <property type="entry name" value="ASHA1/2-like_C"/>
</dbReference>
<dbReference type="AlphaFoldDB" id="A0A3D8VE46"/>
<protein>
    <submittedName>
        <fullName evidence="3">SRPBCC domain-containing protein</fullName>
    </submittedName>
</protein>
<dbReference type="CDD" id="cd07814">
    <property type="entry name" value="SRPBCC_CalC_Aha1-like"/>
    <property type="match status" value="1"/>
</dbReference>
<dbReference type="EMBL" id="QTJR01000005">
    <property type="protein sequence ID" value="RDY67565.1"/>
    <property type="molecule type" value="Genomic_DNA"/>
</dbReference>
<accession>A0A3D8VE46</accession>
<dbReference type="InterPro" id="IPR023393">
    <property type="entry name" value="START-like_dom_sf"/>
</dbReference>
<gene>
    <name evidence="3" type="ORF">DX912_09885</name>
</gene>
<dbReference type="SUPFAM" id="SSF55961">
    <property type="entry name" value="Bet v1-like"/>
    <property type="match status" value="1"/>
</dbReference>
<comment type="similarity">
    <text evidence="1">Belongs to the AHA1 family.</text>
</comment>
<keyword evidence="4" id="KW-1185">Reference proteome</keyword>
<name>A0A3D8VE46_9GAMM</name>
<organism evidence="3 4">
    <name type="scientific">Lysobacter soli</name>
    <dbReference type="NCBI Taxonomy" id="453783"/>
    <lineage>
        <taxon>Bacteria</taxon>
        <taxon>Pseudomonadati</taxon>
        <taxon>Pseudomonadota</taxon>
        <taxon>Gammaproteobacteria</taxon>
        <taxon>Lysobacterales</taxon>
        <taxon>Lysobacteraceae</taxon>
        <taxon>Lysobacter</taxon>
    </lineage>
</organism>
<dbReference type="Pfam" id="PF08327">
    <property type="entry name" value="AHSA1"/>
    <property type="match status" value="1"/>
</dbReference>